<accession>A0A074M8R4</accession>
<name>A0A074M8R4_ERYLO</name>
<dbReference type="EMBL" id="JMIW01000001">
    <property type="protein sequence ID" value="KEO91166.1"/>
    <property type="molecule type" value="Genomic_DNA"/>
</dbReference>
<organism evidence="2 3">
    <name type="scientific">Erythrobacter longus</name>
    <dbReference type="NCBI Taxonomy" id="1044"/>
    <lineage>
        <taxon>Bacteria</taxon>
        <taxon>Pseudomonadati</taxon>
        <taxon>Pseudomonadota</taxon>
        <taxon>Alphaproteobacteria</taxon>
        <taxon>Sphingomonadales</taxon>
        <taxon>Erythrobacteraceae</taxon>
        <taxon>Erythrobacter/Porphyrobacter group</taxon>
        <taxon>Erythrobacter</taxon>
    </lineage>
</organism>
<feature type="transmembrane region" description="Helical" evidence="1">
    <location>
        <begin position="139"/>
        <end position="163"/>
    </location>
</feature>
<proteinExistence type="predicted"/>
<evidence type="ECO:0000313" key="3">
    <source>
        <dbReference type="Proteomes" id="UP000027647"/>
    </source>
</evidence>
<gene>
    <name evidence="2" type="ORF">EH31_00445</name>
</gene>
<keyword evidence="1" id="KW-1133">Transmembrane helix</keyword>
<reference evidence="2 3" key="1">
    <citation type="submission" date="2014-04" db="EMBL/GenBank/DDBJ databases">
        <title>A comprehensive comparison of genomes of Erythrobacter spp. strains.</title>
        <authorList>
            <person name="Zheng Q."/>
        </authorList>
    </citation>
    <scope>NUCLEOTIDE SEQUENCE [LARGE SCALE GENOMIC DNA]</scope>
    <source>
        <strain evidence="2 3">DSM 6997</strain>
    </source>
</reference>
<keyword evidence="1" id="KW-0812">Transmembrane</keyword>
<dbReference type="Proteomes" id="UP000027647">
    <property type="component" value="Unassembled WGS sequence"/>
</dbReference>
<comment type="caution">
    <text evidence="2">The sequence shown here is derived from an EMBL/GenBank/DDBJ whole genome shotgun (WGS) entry which is preliminary data.</text>
</comment>
<sequence length="220" mass="24452">MLVAEQKAIASRGLKYMIAFLLLWAGPYIYVDIQMPDSNGAYFLLSFVGIGLTFFLLYSLLRSSSAHDEATKTGIAGFFGLSLLHSIAVFAGLLLFVIPGLYLAMRWLPAFARLLKSDEGIIEALRWSWERTGGYQSALAVPFMWVMSLYLLGMGPILGWELLYQFTDYVSYETLDSLYEPSVVLSNIALAVGAAWYTTLGVASYVCLRGEARLEAETFE</sequence>
<feature type="transmembrane region" description="Helical" evidence="1">
    <location>
        <begin position="42"/>
        <end position="61"/>
    </location>
</feature>
<dbReference type="STRING" id="1044.EH31_00445"/>
<evidence type="ECO:0000256" key="1">
    <source>
        <dbReference type="SAM" id="Phobius"/>
    </source>
</evidence>
<keyword evidence="3" id="KW-1185">Reference proteome</keyword>
<keyword evidence="1" id="KW-0472">Membrane</keyword>
<evidence type="ECO:0000313" key="2">
    <source>
        <dbReference type="EMBL" id="KEO91166.1"/>
    </source>
</evidence>
<feature type="transmembrane region" description="Helical" evidence="1">
    <location>
        <begin position="13"/>
        <end position="30"/>
    </location>
</feature>
<feature type="transmembrane region" description="Helical" evidence="1">
    <location>
        <begin position="81"/>
        <end position="104"/>
    </location>
</feature>
<protein>
    <submittedName>
        <fullName evidence="2">Uncharacterized protein</fullName>
    </submittedName>
</protein>
<dbReference type="AlphaFoldDB" id="A0A074M8R4"/>
<feature type="transmembrane region" description="Helical" evidence="1">
    <location>
        <begin position="183"/>
        <end position="208"/>
    </location>
</feature>